<evidence type="ECO:0000256" key="1">
    <source>
        <dbReference type="SAM" id="MobiDB-lite"/>
    </source>
</evidence>
<feature type="compositionally biased region" description="Low complexity" evidence="1">
    <location>
        <begin position="352"/>
        <end position="372"/>
    </location>
</feature>
<evidence type="ECO:0000313" key="3">
    <source>
        <dbReference type="RefSeq" id="XP_029654201.1"/>
    </source>
</evidence>
<feature type="compositionally biased region" description="Pro residues" evidence="1">
    <location>
        <begin position="387"/>
        <end position="409"/>
    </location>
</feature>
<sequence length="425" mass="43966">MASSCLDRTVSTATENSVGELVDEGAVTVTLKVDYRAEEEFKQDSKCEMQVKNLGKQEPGSDSGRDSVSSSSVLENPTGDSGSAHSDAESASRPSTGASIQESATLLAAPSPTLPLSKRKPPSLSQLVSIDKKTSSTFTSSTLTSRSSPCPSSFSLNSPATPSTTSPPSMPLSMSSSLISPSSHPSLETTGSASSQTMSSCFPAFLPSSDTAVKGEPPEHAPSLGHQPTPPTTSSALPDATHASSIDQRRSFDYQLTHALKVIASDSNTNSTLRSDDGTPIPTDDSPKPQKQQLQQVTSSLRSNTPLVVPVLNSTQQSEKAPSSPKAINQRFRTNNILSRMLLPTFNVSSSGFFSSSASSSPGSPSSISPSSLYPPPSSLASEIPLSPLPTAPPPTPPPPTTPPPPPPTSLLTSPTSTPPSSSPP</sequence>
<feature type="compositionally biased region" description="Polar residues" evidence="1">
    <location>
        <begin position="289"/>
        <end position="305"/>
    </location>
</feature>
<feature type="region of interest" description="Disordered" evidence="1">
    <location>
        <begin position="40"/>
        <end position="246"/>
    </location>
</feature>
<feature type="compositionally biased region" description="Polar residues" evidence="1">
    <location>
        <begin position="92"/>
        <end position="102"/>
    </location>
</feature>
<dbReference type="AlphaFoldDB" id="A0A6P7TZQ0"/>
<proteinExistence type="predicted"/>
<protein>
    <submittedName>
        <fullName evidence="3">Flocculation protein FLO11-like</fullName>
    </submittedName>
</protein>
<accession>A0A6P7TZQ0</accession>
<organism evidence="2 3">
    <name type="scientific">Octopus sinensis</name>
    <name type="common">East Asian common octopus</name>
    <dbReference type="NCBI Taxonomy" id="2607531"/>
    <lineage>
        <taxon>Eukaryota</taxon>
        <taxon>Metazoa</taxon>
        <taxon>Spiralia</taxon>
        <taxon>Lophotrochozoa</taxon>
        <taxon>Mollusca</taxon>
        <taxon>Cephalopoda</taxon>
        <taxon>Coleoidea</taxon>
        <taxon>Octopodiformes</taxon>
        <taxon>Octopoda</taxon>
        <taxon>Incirrata</taxon>
        <taxon>Octopodidae</taxon>
        <taxon>Octopus</taxon>
    </lineage>
</organism>
<dbReference type="Proteomes" id="UP000515154">
    <property type="component" value="Unplaced"/>
</dbReference>
<feature type="compositionally biased region" description="Basic and acidic residues" evidence="1">
    <location>
        <begin position="40"/>
        <end position="49"/>
    </location>
</feature>
<feature type="compositionally biased region" description="Polar residues" evidence="1">
    <location>
        <begin position="232"/>
        <end position="246"/>
    </location>
</feature>
<feature type="compositionally biased region" description="Polar residues" evidence="1">
    <location>
        <begin position="188"/>
        <end position="200"/>
    </location>
</feature>
<feature type="compositionally biased region" description="Low complexity" evidence="1">
    <location>
        <begin position="60"/>
        <end position="73"/>
    </location>
</feature>
<feature type="region of interest" description="Disordered" evidence="1">
    <location>
        <begin position="1"/>
        <end position="20"/>
    </location>
</feature>
<name>A0A6P7TZQ0_9MOLL</name>
<feature type="compositionally biased region" description="Polar residues" evidence="1">
    <location>
        <begin position="74"/>
        <end position="84"/>
    </location>
</feature>
<gene>
    <name evidence="3" type="primary">LOC115227546</name>
</gene>
<evidence type="ECO:0000313" key="2">
    <source>
        <dbReference type="Proteomes" id="UP000515154"/>
    </source>
</evidence>
<keyword evidence="2" id="KW-1185">Reference proteome</keyword>
<feature type="region of interest" description="Disordered" evidence="1">
    <location>
        <begin position="268"/>
        <end position="305"/>
    </location>
</feature>
<dbReference type="RefSeq" id="XP_029654201.1">
    <property type="nucleotide sequence ID" value="XM_029798341.1"/>
</dbReference>
<feature type="compositionally biased region" description="Low complexity" evidence="1">
    <location>
        <begin position="135"/>
        <end position="187"/>
    </location>
</feature>
<feature type="compositionally biased region" description="Low complexity" evidence="1">
    <location>
        <begin position="103"/>
        <end position="116"/>
    </location>
</feature>
<dbReference type="KEGG" id="osn:115227546"/>
<reference evidence="3" key="1">
    <citation type="submission" date="2025-08" db="UniProtKB">
        <authorList>
            <consortium name="RefSeq"/>
        </authorList>
    </citation>
    <scope>IDENTIFICATION</scope>
</reference>
<feature type="region of interest" description="Disordered" evidence="1">
    <location>
        <begin position="352"/>
        <end position="425"/>
    </location>
</feature>